<dbReference type="EC" id="3.6.1.67" evidence="5"/>
<dbReference type="NCBIfam" id="NF006961">
    <property type="entry name" value="PRK09438.1"/>
    <property type="match status" value="1"/>
</dbReference>
<feature type="binding site" evidence="3">
    <location>
        <position position="113"/>
    </location>
    <ligand>
        <name>Mg(2+)</name>
        <dbReference type="ChEBI" id="CHEBI:18420"/>
    </ligand>
</feature>
<dbReference type="Proteomes" id="UP000256561">
    <property type="component" value="Unassembled WGS sequence"/>
</dbReference>
<comment type="caution">
    <text evidence="5">The sequence shown here is derived from an EMBL/GenBank/DDBJ whole genome shotgun (WGS) entry which is preliminary data.</text>
</comment>
<dbReference type="InterPro" id="IPR000086">
    <property type="entry name" value="NUDIX_hydrolase_dom"/>
</dbReference>
<evidence type="ECO:0000256" key="1">
    <source>
        <dbReference type="ARBA" id="ARBA00022801"/>
    </source>
</evidence>
<feature type="binding site" evidence="2">
    <location>
        <position position="131"/>
    </location>
    <ligand>
        <name>substrate</name>
    </ligand>
</feature>
<evidence type="ECO:0000313" key="6">
    <source>
        <dbReference type="Proteomes" id="UP000256561"/>
    </source>
</evidence>
<name>A0A3D8M6Q3_9ALTE</name>
<keyword evidence="3" id="KW-0479">Metal-binding</keyword>
<keyword evidence="3" id="KW-0460">Magnesium</keyword>
<reference evidence="6" key="1">
    <citation type="submission" date="2018-08" db="EMBL/GenBank/DDBJ databases">
        <authorList>
            <person name="Zhang J."/>
            <person name="Du Z.-J."/>
        </authorList>
    </citation>
    <scope>NUCLEOTIDE SEQUENCE [LARGE SCALE GENOMIC DNA]</scope>
    <source>
        <strain evidence="6">KCTC 52655</strain>
    </source>
</reference>
<dbReference type="GO" id="GO:0046872">
    <property type="term" value="F:metal ion binding"/>
    <property type="evidence" value="ECO:0007669"/>
    <property type="project" value="UniProtKB-KW"/>
</dbReference>
<gene>
    <name evidence="5" type="ORF">DXV75_11570</name>
</gene>
<evidence type="ECO:0000313" key="5">
    <source>
        <dbReference type="EMBL" id="RDV25234.1"/>
    </source>
</evidence>
<dbReference type="InterPro" id="IPR015797">
    <property type="entry name" value="NUDIX_hydrolase-like_dom_sf"/>
</dbReference>
<feature type="binding site" evidence="2">
    <location>
        <position position="25"/>
    </location>
    <ligand>
        <name>substrate</name>
    </ligand>
</feature>
<feature type="domain" description="Nudix hydrolase" evidence="4">
    <location>
        <begin position="4"/>
        <end position="142"/>
    </location>
</feature>
<dbReference type="AlphaFoldDB" id="A0A3D8M6Q3"/>
<organism evidence="5 6">
    <name type="scientific">Alteromonas aestuariivivens</name>
    <dbReference type="NCBI Taxonomy" id="1938339"/>
    <lineage>
        <taxon>Bacteria</taxon>
        <taxon>Pseudomonadati</taxon>
        <taxon>Pseudomonadota</taxon>
        <taxon>Gammaproteobacteria</taxon>
        <taxon>Alteromonadales</taxon>
        <taxon>Alteromonadaceae</taxon>
        <taxon>Alteromonas/Salinimonas group</taxon>
        <taxon>Alteromonas</taxon>
    </lineage>
</organism>
<dbReference type="OrthoDB" id="7066556at2"/>
<dbReference type="PANTHER" id="PTHR43736">
    <property type="entry name" value="ADP-RIBOSE PYROPHOSPHATASE"/>
    <property type="match status" value="1"/>
</dbReference>
<feature type="binding site" evidence="3">
    <location>
        <position position="56"/>
    </location>
    <ligand>
        <name>Mg(2+)</name>
        <dbReference type="ChEBI" id="CHEBI:18420"/>
    </ligand>
</feature>
<dbReference type="SUPFAM" id="SSF55811">
    <property type="entry name" value="Nudix"/>
    <property type="match status" value="1"/>
</dbReference>
<dbReference type="Gene3D" id="3.90.79.10">
    <property type="entry name" value="Nucleoside Triphosphate Pyrophosphohydrolase"/>
    <property type="match status" value="1"/>
</dbReference>
<comment type="cofactor">
    <cofactor evidence="3">
        <name>Mg(2+)</name>
        <dbReference type="ChEBI" id="CHEBI:18420"/>
    </cofactor>
    <text evidence="3">Binds 1 Mg(2+) ion per subunit.</text>
</comment>
<dbReference type="PANTHER" id="PTHR43736:SF1">
    <property type="entry name" value="DIHYDRONEOPTERIN TRIPHOSPHATE DIPHOSPHATASE"/>
    <property type="match status" value="1"/>
</dbReference>
<accession>A0A3D8M6Q3</accession>
<dbReference type="GO" id="GO:0008828">
    <property type="term" value="F:dATP diphosphatase activity"/>
    <property type="evidence" value="ECO:0007669"/>
    <property type="project" value="InterPro"/>
</dbReference>
<dbReference type="CDD" id="cd04664">
    <property type="entry name" value="NUDIX_DHNTPase_like"/>
    <property type="match status" value="1"/>
</dbReference>
<dbReference type="EMBL" id="QRHA01000007">
    <property type="protein sequence ID" value="RDV25234.1"/>
    <property type="molecule type" value="Genomic_DNA"/>
</dbReference>
<keyword evidence="1 5" id="KW-0378">Hydrolase</keyword>
<dbReference type="InterPro" id="IPR003564">
    <property type="entry name" value="DHNTPase"/>
</dbReference>
<dbReference type="RefSeq" id="WP_115593566.1">
    <property type="nucleotide sequence ID" value="NZ_QRHA01000007.1"/>
</dbReference>
<feature type="binding site" evidence="2">
    <location>
        <position position="4"/>
    </location>
    <ligand>
        <name>substrate</name>
    </ligand>
</feature>
<protein>
    <submittedName>
        <fullName evidence="5">Dihydroneopterin triphosphate diphosphatase</fullName>
        <ecNumber evidence="5">3.6.1.67</ecNumber>
    </submittedName>
</protein>
<dbReference type="Pfam" id="PF00293">
    <property type="entry name" value="NUDIX"/>
    <property type="match status" value="1"/>
</dbReference>
<dbReference type="GO" id="GO:0046656">
    <property type="term" value="P:folic acid biosynthetic process"/>
    <property type="evidence" value="ECO:0007669"/>
    <property type="project" value="InterPro"/>
</dbReference>
<evidence type="ECO:0000259" key="4">
    <source>
        <dbReference type="PROSITE" id="PS51462"/>
    </source>
</evidence>
<dbReference type="InterPro" id="IPR020084">
    <property type="entry name" value="NUDIX_hydrolase_CS"/>
</dbReference>
<keyword evidence="6" id="KW-1185">Reference proteome</keyword>
<feature type="binding site" evidence="3">
    <location>
        <position position="52"/>
    </location>
    <ligand>
        <name>Mg(2+)</name>
        <dbReference type="ChEBI" id="CHEBI:18420"/>
    </ligand>
</feature>
<evidence type="ECO:0000256" key="3">
    <source>
        <dbReference type="PIRSR" id="PIRSR603564-2"/>
    </source>
</evidence>
<evidence type="ECO:0000256" key="2">
    <source>
        <dbReference type="PIRSR" id="PIRSR603564-1"/>
    </source>
</evidence>
<dbReference type="GO" id="GO:0019177">
    <property type="term" value="F:dihydroneopterin triphosphate pyrophosphohydrolase activity"/>
    <property type="evidence" value="ECO:0007669"/>
    <property type="project" value="UniProtKB-EC"/>
</dbReference>
<dbReference type="PROSITE" id="PS51462">
    <property type="entry name" value="NUDIX"/>
    <property type="match status" value="1"/>
</dbReference>
<sequence length="146" mass="16989">MKYKRPESVLVVLYDQHHRVLVLQRKDDPEFWQSVTGALEEGEQPVDTAYREVAEETGLTLSPTSGQIRDCQITNQYPIRSRWRHRYPPDTRFNTEYVFIAQVDSRQAIQLTEHLAFEWLAKSDALAKLWSPSNRDAVERFVPGGN</sequence>
<proteinExistence type="predicted"/>
<dbReference type="PRINTS" id="PR01404">
    <property type="entry name" value="NPPPHYDRLASE"/>
</dbReference>
<feature type="binding site" evidence="2">
    <location>
        <position position="36"/>
    </location>
    <ligand>
        <name>substrate</name>
    </ligand>
</feature>
<dbReference type="PROSITE" id="PS00893">
    <property type="entry name" value="NUDIX_BOX"/>
    <property type="match status" value="1"/>
</dbReference>